<accession>A0A8J6H8A8</accession>
<reference evidence="1" key="2">
    <citation type="submission" date="2021-08" db="EMBL/GenBank/DDBJ databases">
        <authorList>
            <person name="Eriksson T."/>
        </authorList>
    </citation>
    <scope>NUCLEOTIDE SEQUENCE</scope>
    <source>
        <strain evidence="1">Stoneville</strain>
        <tissue evidence="1">Whole head</tissue>
    </source>
</reference>
<evidence type="ECO:0000313" key="1">
    <source>
        <dbReference type="EMBL" id="KAH0810074.1"/>
    </source>
</evidence>
<comment type="caution">
    <text evidence="1">The sequence shown here is derived from an EMBL/GenBank/DDBJ whole genome shotgun (WGS) entry which is preliminary data.</text>
</comment>
<evidence type="ECO:0000313" key="2">
    <source>
        <dbReference type="Proteomes" id="UP000719412"/>
    </source>
</evidence>
<dbReference type="AlphaFoldDB" id="A0A8J6H8A8"/>
<reference evidence="1" key="1">
    <citation type="journal article" date="2020" name="J Insects Food Feed">
        <title>The yellow mealworm (Tenebrio molitor) genome: a resource for the emerging insects as food and feed industry.</title>
        <authorList>
            <person name="Eriksson T."/>
            <person name="Andere A."/>
            <person name="Kelstrup H."/>
            <person name="Emery V."/>
            <person name="Picard C."/>
        </authorList>
    </citation>
    <scope>NUCLEOTIDE SEQUENCE</scope>
    <source>
        <strain evidence="1">Stoneville</strain>
        <tissue evidence="1">Whole head</tissue>
    </source>
</reference>
<organism evidence="1 2">
    <name type="scientific">Tenebrio molitor</name>
    <name type="common">Yellow mealworm beetle</name>
    <dbReference type="NCBI Taxonomy" id="7067"/>
    <lineage>
        <taxon>Eukaryota</taxon>
        <taxon>Metazoa</taxon>
        <taxon>Ecdysozoa</taxon>
        <taxon>Arthropoda</taxon>
        <taxon>Hexapoda</taxon>
        <taxon>Insecta</taxon>
        <taxon>Pterygota</taxon>
        <taxon>Neoptera</taxon>
        <taxon>Endopterygota</taxon>
        <taxon>Coleoptera</taxon>
        <taxon>Polyphaga</taxon>
        <taxon>Cucujiformia</taxon>
        <taxon>Tenebrionidae</taxon>
        <taxon>Tenebrio</taxon>
    </lineage>
</organism>
<sequence>MPFAVRAVINTGPVLIYKRLMGTFIMRAVVLGGGVSRKLHSMLRGGDMTGRRKLIVLCNTQFWGGSRGRPVGVTGTGLTHMFAGRITGLLREKASFVTQKCESHFVLCLSALVSLSVFSGRVQFGKKVDGDYLSYPGRYDQLTPPDATTNDKIIPKPPDETEFIRRPVRGRERDDERTALLDGIGKCVGGDAGGPGTGADDECVVKDDNGDKKRGKGGFSVEQLNKEHNRRVCPFPFRTDRQQVRILNRPDKFQMRCTVCLAIIELLKLDLARRTREDFIQTRRRRPSSRRRRRELCMRASSLGVDVDVVCSSRTPARLIDVGICSKTSNGRR</sequence>
<proteinExistence type="predicted"/>
<name>A0A8J6H8A8_TENMO</name>
<keyword evidence="2" id="KW-1185">Reference proteome</keyword>
<gene>
    <name evidence="1" type="ORF">GEV33_012720</name>
</gene>
<dbReference type="EMBL" id="JABDTM020027729">
    <property type="protein sequence ID" value="KAH0810074.1"/>
    <property type="molecule type" value="Genomic_DNA"/>
</dbReference>
<protein>
    <submittedName>
        <fullName evidence="1">Uncharacterized protein</fullName>
    </submittedName>
</protein>
<dbReference type="Proteomes" id="UP000719412">
    <property type="component" value="Unassembled WGS sequence"/>
</dbReference>